<dbReference type="OrthoDB" id="9795727at2"/>
<dbReference type="Proteomes" id="UP000198539">
    <property type="component" value="Unassembled WGS sequence"/>
</dbReference>
<evidence type="ECO:0000313" key="5">
    <source>
        <dbReference type="Proteomes" id="UP000198539"/>
    </source>
</evidence>
<dbReference type="AlphaFoldDB" id="A0A1H2YJX3"/>
<dbReference type="Pfam" id="PF00378">
    <property type="entry name" value="ECH_1"/>
    <property type="match status" value="1"/>
</dbReference>
<dbReference type="InterPro" id="IPR029045">
    <property type="entry name" value="ClpP/crotonase-like_dom_sf"/>
</dbReference>
<gene>
    <name evidence="4" type="ORF">SAMN04488238_10536</name>
</gene>
<dbReference type="Gene3D" id="1.10.12.10">
    <property type="entry name" value="Lyase 2-enoyl-coa Hydratase, Chain A, domain 2"/>
    <property type="match status" value="1"/>
</dbReference>
<dbReference type="FunFam" id="3.90.226.10:FF:000009">
    <property type="entry name" value="Carnitinyl-CoA dehydratase"/>
    <property type="match status" value="1"/>
</dbReference>
<dbReference type="STRING" id="564137.SAMN04488238_10536"/>
<proteinExistence type="inferred from homology"/>
<sequence length="264" mass="28337">MHAKEDHSDKITLERPSAHVALIRIVRPEKKNALHSSMVIELGRLIVELEQDNDVRCVVLTGTDATFAAGADIKEMVTFGPPATSNNPRRVAAWRAIEGFQKPLIAAVNGIAFGAGSELAMVCDFIIAGENAQFGQPEVKIGGMAGDGGTQRLPRKIGGNVASFMLFTGEPIGVERAYQLGLVVEICPVDQTVARAVAVAEIVAMRAPVAVRNTKACVRAAVGATLENGIAFERDAIWRNSMTEDRQEGMTAFTEKRPPVFTGR</sequence>
<protein>
    <submittedName>
        <fullName evidence="4">Enoyl-CoA hydratase</fullName>
    </submittedName>
</protein>
<reference evidence="4 5" key="1">
    <citation type="submission" date="2016-10" db="EMBL/GenBank/DDBJ databases">
        <authorList>
            <person name="de Groot N.N."/>
        </authorList>
    </citation>
    <scope>NUCLEOTIDE SEQUENCE [LARGE SCALE GENOMIC DNA]</scope>
    <source>
        <strain evidence="4 5">CGMCC 1.8894</strain>
    </source>
</reference>
<comment type="similarity">
    <text evidence="1 3">Belongs to the enoyl-CoA hydratase/isomerase family.</text>
</comment>
<dbReference type="EMBL" id="FNOM01000005">
    <property type="protein sequence ID" value="SDX05513.1"/>
    <property type="molecule type" value="Genomic_DNA"/>
</dbReference>
<dbReference type="InterPro" id="IPR018376">
    <property type="entry name" value="Enoyl-CoA_hyd/isom_CS"/>
</dbReference>
<evidence type="ECO:0000256" key="3">
    <source>
        <dbReference type="RuleBase" id="RU003707"/>
    </source>
</evidence>
<dbReference type="InterPro" id="IPR014748">
    <property type="entry name" value="Enoyl-CoA_hydra_C"/>
</dbReference>
<dbReference type="GO" id="GO:0016836">
    <property type="term" value="F:hydro-lyase activity"/>
    <property type="evidence" value="ECO:0007669"/>
    <property type="project" value="UniProtKB-ARBA"/>
</dbReference>
<evidence type="ECO:0000313" key="4">
    <source>
        <dbReference type="EMBL" id="SDX05513.1"/>
    </source>
</evidence>
<keyword evidence="5" id="KW-1185">Reference proteome</keyword>
<dbReference type="CDD" id="cd06558">
    <property type="entry name" value="crotonase-like"/>
    <property type="match status" value="1"/>
</dbReference>
<organism evidence="4 5">
    <name type="scientific">Roseicitreum antarcticum</name>
    <dbReference type="NCBI Taxonomy" id="564137"/>
    <lineage>
        <taxon>Bacteria</taxon>
        <taxon>Pseudomonadati</taxon>
        <taxon>Pseudomonadota</taxon>
        <taxon>Alphaproteobacteria</taxon>
        <taxon>Rhodobacterales</taxon>
        <taxon>Paracoccaceae</taxon>
        <taxon>Roseicitreum</taxon>
    </lineage>
</organism>
<dbReference type="Gene3D" id="3.90.226.10">
    <property type="entry name" value="2-enoyl-CoA Hydratase, Chain A, domain 1"/>
    <property type="match status" value="1"/>
</dbReference>
<dbReference type="PANTHER" id="PTHR11941">
    <property type="entry name" value="ENOYL-COA HYDRATASE-RELATED"/>
    <property type="match status" value="1"/>
</dbReference>
<dbReference type="PROSITE" id="PS00166">
    <property type="entry name" value="ENOYL_COA_HYDRATASE"/>
    <property type="match status" value="1"/>
</dbReference>
<dbReference type="GO" id="GO:0006635">
    <property type="term" value="P:fatty acid beta-oxidation"/>
    <property type="evidence" value="ECO:0007669"/>
    <property type="project" value="TreeGrafter"/>
</dbReference>
<evidence type="ECO:0000256" key="1">
    <source>
        <dbReference type="ARBA" id="ARBA00005254"/>
    </source>
</evidence>
<dbReference type="RefSeq" id="WP_092888368.1">
    <property type="nucleotide sequence ID" value="NZ_CP061502.1"/>
</dbReference>
<evidence type="ECO:0000256" key="2">
    <source>
        <dbReference type="ARBA" id="ARBA00023239"/>
    </source>
</evidence>
<dbReference type="SUPFAM" id="SSF52096">
    <property type="entry name" value="ClpP/crotonase"/>
    <property type="match status" value="1"/>
</dbReference>
<dbReference type="InterPro" id="IPR001753">
    <property type="entry name" value="Enoyl-CoA_hydra/iso"/>
</dbReference>
<dbReference type="FunFam" id="1.10.12.10:FF:000001">
    <property type="entry name" value="Probable enoyl-CoA hydratase, mitochondrial"/>
    <property type="match status" value="1"/>
</dbReference>
<name>A0A1H2YJX3_9RHOB</name>
<dbReference type="PANTHER" id="PTHR11941:SF54">
    <property type="entry name" value="ENOYL-COA HYDRATASE, MITOCHONDRIAL"/>
    <property type="match status" value="1"/>
</dbReference>
<accession>A0A1H2YJX3</accession>
<keyword evidence="2" id="KW-0456">Lyase</keyword>